<evidence type="ECO:0000313" key="1">
    <source>
        <dbReference type="EMBL" id="MEI4552219.1"/>
    </source>
</evidence>
<gene>
    <name evidence="1" type="ORF">WAE96_21245</name>
</gene>
<accession>A0ABU8EZ33</accession>
<dbReference type="EMBL" id="JBAWKS010000002">
    <property type="protein sequence ID" value="MEI4552219.1"/>
    <property type="molecule type" value="Genomic_DNA"/>
</dbReference>
<comment type="caution">
    <text evidence="1">The sequence shown here is derived from an EMBL/GenBank/DDBJ whole genome shotgun (WGS) entry which is preliminary data.</text>
</comment>
<name>A0ABU8EZ33_9GAMM</name>
<dbReference type="RefSeq" id="WP_158523467.1">
    <property type="nucleotide sequence ID" value="NZ_JBAWKS010000002.1"/>
</dbReference>
<keyword evidence="2" id="KW-1185">Reference proteome</keyword>
<evidence type="ECO:0000313" key="2">
    <source>
        <dbReference type="Proteomes" id="UP001382455"/>
    </source>
</evidence>
<proteinExistence type="predicted"/>
<dbReference type="Proteomes" id="UP001382455">
    <property type="component" value="Unassembled WGS sequence"/>
</dbReference>
<sequence>MELLVSVLAYQKARDEGRKDPAIQDYEWAEENLSYFESHKCELGFCDSNEPRHSHFD</sequence>
<organism evidence="1 2">
    <name type="scientific">Pseudoalteromonas spongiae</name>
    <dbReference type="NCBI Taxonomy" id="298657"/>
    <lineage>
        <taxon>Bacteria</taxon>
        <taxon>Pseudomonadati</taxon>
        <taxon>Pseudomonadota</taxon>
        <taxon>Gammaproteobacteria</taxon>
        <taxon>Alteromonadales</taxon>
        <taxon>Pseudoalteromonadaceae</taxon>
        <taxon>Pseudoalteromonas</taxon>
    </lineage>
</organism>
<protein>
    <submittedName>
        <fullName evidence="1">Uncharacterized protein</fullName>
    </submittedName>
</protein>
<reference evidence="1 2" key="1">
    <citation type="submission" date="2023-12" db="EMBL/GenBank/DDBJ databases">
        <title>Friends and Foes: Symbiotic and Algicidal bacterial influence on Karenia brevis blooms.</title>
        <authorList>
            <person name="Fei C."/>
            <person name="Mohamed A.R."/>
            <person name="Booker A."/>
            <person name="Arshad M."/>
            <person name="Klass S."/>
            <person name="Ahn S."/>
            <person name="Gilbert P.M."/>
            <person name="Heil C.A."/>
            <person name="Martinez J.M."/>
            <person name="Amin S.A."/>
        </authorList>
    </citation>
    <scope>NUCLEOTIDE SEQUENCE [LARGE SCALE GENOMIC DNA]</scope>
    <source>
        <strain evidence="1 2">CE15</strain>
    </source>
</reference>